<keyword evidence="2" id="KW-1185">Reference proteome</keyword>
<dbReference type="EMBL" id="LMAR01000049">
    <property type="protein sequence ID" value="KQK29437.1"/>
    <property type="molecule type" value="Genomic_DNA"/>
</dbReference>
<proteinExistence type="predicted"/>
<dbReference type="Proteomes" id="UP000051562">
    <property type="component" value="Unassembled WGS sequence"/>
</dbReference>
<gene>
    <name evidence="1" type="ORF">ARD30_17780</name>
</gene>
<organism evidence="1 2">
    <name type="scientific">Bosea thiooxidans</name>
    <dbReference type="NCBI Taxonomy" id="53254"/>
    <lineage>
        <taxon>Bacteria</taxon>
        <taxon>Pseudomonadati</taxon>
        <taxon>Pseudomonadota</taxon>
        <taxon>Alphaproteobacteria</taxon>
        <taxon>Hyphomicrobiales</taxon>
        <taxon>Boseaceae</taxon>
        <taxon>Bosea</taxon>
    </lineage>
</organism>
<comment type="caution">
    <text evidence="1">The sequence shown here is derived from an EMBL/GenBank/DDBJ whole genome shotgun (WGS) entry which is preliminary data.</text>
</comment>
<evidence type="ECO:0000313" key="2">
    <source>
        <dbReference type="Proteomes" id="UP000051562"/>
    </source>
</evidence>
<protein>
    <submittedName>
        <fullName evidence="1">Uncharacterized protein</fullName>
    </submittedName>
</protein>
<dbReference type="AlphaFoldDB" id="A0A0Q3I3Z1"/>
<sequence>MPPDQGSAESLETARAEIRHAVLTAFCAALRDTRLPPLTLLELAAGAVGSIYGEVADAHRGDRPCPCGWRPHFAADLEARQAALALSTVPVPAGDLARMPVLGRA</sequence>
<reference evidence="1 2" key="1">
    <citation type="submission" date="2015-10" db="EMBL/GenBank/DDBJ databases">
        <title>Draft genome of Bosea thiooxidans.</title>
        <authorList>
            <person name="Wang X."/>
        </authorList>
    </citation>
    <scope>NUCLEOTIDE SEQUENCE [LARGE SCALE GENOMIC DNA]</scope>
    <source>
        <strain evidence="1 2">CGMCC 9174</strain>
    </source>
</reference>
<accession>A0A0Q3I3Z1</accession>
<evidence type="ECO:0000313" key="1">
    <source>
        <dbReference type="EMBL" id="KQK29437.1"/>
    </source>
</evidence>
<name>A0A0Q3I3Z1_9HYPH</name>
<dbReference type="RefSeq" id="WP_055729268.1">
    <property type="nucleotide sequence ID" value="NZ_FUYX01000006.1"/>
</dbReference>
<dbReference type="OrthoDB" id="7907305at2"/>